<dbReference type="eggNOG" id="ENOG502S8GG">
    <property type="taxonomic scope" value="Eukaryota"/>
</dbReference>
<evidence type="ECO:0000313" key="3">
    <source>
        <dbReference type="Proteomes" id="UP000013521"/>
    </source>
</evidence>
<gene>
    <name evidence="2" type="ORF">UCRNP2_6994</name>
</gene>
<dbReference type="Pfam" id="PF16815">
    <property type="entry name" value="HRI1"/>
    <property type="match status" value="1"/>
</dbReference>
<dbReference type="KEGG" id="npa:UCRNP2_6994"/>
<dbReference type="OrthoDB" id="4045395at2759"/>
<reference evidence="3" key="1">
    <citation type="journal article" date="2013" name="Genome Announc.">
        <title>Draft genome sequence of Neofusicoccum parvum isolate UCR-NP2, a fungal vascular pathogen associated with grapevine cankers.</title>
        <authorList>
            <person name="Blanco-Ulate B."/>
            <person name="Rolshausen P."/>
            <person name="Cantu D."/>
        </authorList>
    </citation>
    <scope>NUCLEOTIDE SEQUENCE [LARGE SCALE GENOMIC DNA]</scope>
    <source>
        <strain evidence="3">UCR-NP2</strain>
    </source>
</reference>
<sequence length="283" mass="30102">MVQPTVNPTAEAGDISDGEAPAEPTSTLVLTTPAATFLDTRLTLPTATTPPAAAPLPNAGGPLARLDWAFSGSSESLPPADVPAASLAAPLVAVDAGALASPAHGGTGWLRVPRKRWNHVVDSRCAWGASPRPDEGCMFPVAGRPEACLEVGAMEKVPGSGAVVAYQELWVTVDARQVGNERRRQGMVLSLSIPDEKARGIVVRVGQFCQGLLMIDHEITLERWEYCAGPRSPGGGWQRVAKLGGRFLPCQWTFEGGRAEGVEVGNTLVDEKFEWKVEEKFAW</sequence>
<organism evidence="2 3">
    <name type="scientific">Botryosphaeria parva (strain UCR-NP2)</name>
    <name type="common">Grapevine canker fungus</name>
    <name type="synonym">Neofusicoccum parvum</name>
    <dbReference type="NCBI Taxonomy" id="1287680"/>
    <lineage>
        <taxon>Eukaryota</taxon>
        <taxon>Fungi</taxon>
        <taxon>Dikarya</taxon>
        <taxon>Ascomycota</taxon>
        <taxon>Pezizomycotina</taxon>
        <taxon>Dothideomycetes</taxon>
        <taxon>Dothideomycetes incertae sedis</taxon>
        <taxon>Botryosphaeriales</taxon>
        <taxon>Botryosphaeriaceae</taxon>
        <taxon>Neofusicoccum</taxon>
    </lineage>
</organism>
<dbReference type="InterPro" id="IPR031818">
    <property type="entry name" value="Hri1"/>
</dbReference>
<dbReference type="Gene3D" id="2.40.128.320">
    <property type="entry name" value="Protein HRI1, N-terminal domain"/>
    <property type="match status" value="2"/>
</dbReference>
<feature type="region of interest" description="Disordered" evidence="1">
    <location>
        <begin position="1"/>
        <end position="24"/>
    </location>
</feature>
<evidence type="ECO:0000256" key="1">
    <source>
        <dbReference type="SAM" id="MobiDB-lite"/>
    </source>
</evidence>
<proteinExistence type="predicted"/>
<dbReference type="InterPro" id="IPR043047">
    <property type="entry name" value="Hri1_N_sf"/>
</dbReference>
<dbReference type="EMBL" id="KB916472">
    <property type="protein sequence ID" value="EOD46265.1"/>
    <property type="molecule type" value="Genomic_DNA"/>
</dbReference>
<dbReference type="AlphaFoldDB" id="R1G4B8"/>
<dbReference type="Proteomes" id="UP000013521">
    <property type="component" value="Unassembled WGS sequence"/>
</dbReference>
<accession>R1G4B8</accession>
<dbReference type="HOGENOM" id="CLU_060351_1_0_1"/>
<protein>
    <submittedName>
        <fullName evidence="2">Putative sodium nucleoside cotransporter protein</fullName>
    </submittedName>
</protein>
<dbReference type="CDD" id="cd11693">
    <property type="entry name" value="HRI1_C_like"/>
    <property type="match status" value="1"/>
</dbReference>
<name>R1G4B8_BOTPV</name>
<dbReference type="OMA" id="TVERWEW"/>
<evidence type="ECO:0000313" key="2">
    <source>
        <dbReference type="EMBL" id="EOD46265.1"/>
    </source>
</evidence>